<evidence type="ECO:0000313" key="3">
    <source>
        <dbReference type="EMBL" id="MEK8180443.1"/>
    </source>
</evidence>
<sequence length="284" mass="32249">MKYIKLLFVGVAVFCFQSCKITETLLVNEDGSGKFNYEMDASPLMEMGGGDFGASDGNKSKKKKRKGAEDREKKMIDSTFMFKDVFADKQDSIAKLSPEEQEKFRKMENFGIRILMNEEAKQMTYSLFSNFKSIEELKDMTSPVKTLKESGIAPNKGMTDVAKAEAQESASTSYYYDGKIFRKTVSELELKEALEEVKEQIKEEDTSLSTEGDENQELDQVAEAMKELLGKSSYKVVYVFGKPVKKVSIPNAVLSEDKKTVTIDYLFEDYMKKPKSLDIEIEFE</sequence>
<evidence type="ECO:0000256" key="2">
    <source>
        <dbReference type="SAM" id="MobiDB-lite"/>
    </source>
</evidence>
<dbReference type="EMBL" id="JBBPCB010000005">
    <property type="protein sequence ID" value="MEK8180443.1"/>
    <property type="molecule type" value="Genomic_DNA"/>
</dbReference>
<evidence type="ECO:0000313" key="4">
    <source>
        <dbReference type="Proteomes" id="UP001491349"/>
    </source>
</evidence>
<reference evidence="3 4" key="1">
    <citation type="submission" date="2024-04" db="EMBL/GenBank/DDBJ databases">
        <title>draft genome sequnece of Flavobacterium buctense JCM 30750.</title>
        <authorList>
            <person name="Kim D.-U."/>
        </authorList>
    </citation>
    <scope>NUCLEOTIDE SEQUENCE [LARGE SCALE GENOMIC DNA]</scope>
    <source>
        <strain evidence="3 4">JCM 30750</strain>
    </source>
</reference>
<dbReference type="RefSeq" id="WP_187659813.1">
    <property type="nucleotide sequence ID" value="NZ_JACTAB010000002.1"/>
</dbReference>
<keyword evidence="1" id="KW-0175">Coiled coil</keyword>
<organism evidence="3 4">
    <name type="scientific">Flavobacterium buctense</name>
    <dbReference type="NCBI Taxonomy" id="1648146"/>
    <lineage>
        <taxon>Bacteria</taxon>
        <taxon>Pseudomonadati</taxon>
        <taxon>Bacteroidota</taxon>
        <taxon>Flavobacteriia</taxon>
        <taxon>Flavobacteriales</taxon>
        <taxon>Flavobacteriaceae</taxon>
        <taxon>Flavobacterium</taxon>
    </lineage>
</organism>
<feature type="coiled-coil region" evidence="1">
    <location>
        <begin position="183"/>
        <end position="211"/>
    </location>
</feature>
<accession>A0ABU9E1A8</accession>
<protein>
    <recommendedName>
        <fullName evidence="5">Lipoprotein</fullName>
    </recommendedName>
</protein>
<dbReference type="Proteomes" id="UP001491349">
    <property type="component" value="Unassembled WGS sequence"/>
</dbReference>
<gene>
    <name evidence="3" type="ORF">WMW71_08835</name>
</gene>
<name>A0ABU9E1A8_9FLAO</name>
<proteinExistence type="predicted"/>
<feature type="region of interest" description="Disordered" evidence="2">
    <location>
        <begin position="49"/>
        <end position="71"/>
    </location>
</feature>
<evidence type="ECO:0008006" key="5">
    <source>
        <dbReference type="Google" id="ProtNLM"/>
    </source>
</evidence>
<evidence type="ECO:0000256" key="1">
    <source>
        <dbReference type="SAM" id="Coils"/>
    </source>
</evidence>
<keyword evidence="4" id="KW-1185">Reference proteome</keyword>
<comment type="caution">
    <text evidence="3">The sequence shown here is derived from an EMBL/GenBank/DDBJ whole genome shotgun (WGS) entry which is preliminary data.</text>
</comment>